<evidence type="ECO:0000256" key="5">
    <source>
        <dbReference type="ARBA" id="ARBA00023163"/>
    </source>
</evidence>
<dbReference type="InterPro" id="IPR000838">
    <property type="entry name" value="RNA_pol_sigma70_ECF_CS"/>
</dbReference>
<keyword evidence="4 6" id="KW-0238">DNA-binding</keyword>
<keyword evidence="3 6" id="KW-0731">Sigma factor</keyword>
<dbReference type="EMBL" id="JABBKX010000008">
    <property type="protein sequence ID" value="NMJ43521.1"/>
    <property type="molecule type" value="Genomic_DNA"/>
</dbReference>
<keyword evidence="5 6" id="KW-0804">Transcription</keyword>
<dbReference type="InterPro" id="IPR013324">
    <property type="entry name" value="RNA_pol_sigma_r3/r4-like"/>
</dbReference>
<dbReference type="InterPro" id="IPR039425">
    <property type="entry name" value="RNA_pol_sigma-70-like"/>
</dbReference>
<dbReference type="GO" id="GO:0003677">
    <property type="term" value="F:DNA binding"/>
    <property type="evidence" value="ECO:0007669"/>
    <property type="project" value="UniProtKB-KW"/>
</dbReference>
<dbReference type="InterPro" id="IPR013249">
    <property type="entry name" value="RNA_pol_sigma70_r4_t2"/>
</dbReference>
<evidence type="ECO:0000256" key="1">
    <source>
        <dbReference type="ARBA" id="ARBA00010641"/>
    </source>
</evidence>
<dbReference type="Gene3D" id="1.10.10.10">
    <property type="entry name" value="Winged helix-like DNA-binding domain superfamily/Winged helix DNA-binding domain"/>
    <property type="match status" value="1"/>
</dbReference>
<dbReference type="AlphaFoldDB" id="A0A848EGF9"/>
<evidence type="ECO:0000313" key="9">
    <source>
        <dbReference type="EMBL" id="NMJ43521.1"/>
    </source>
</evidence>
<evidence type="ECO:0000256" key="6">
    <source>
        <dbReference type="RuleBase" id="RU000716"/>
    </source>
</evidence>
<evidence type="ECO:0000256" key="4">
    <source>
        <dbReference type="ARBA" id="ARBA00023125"/>
    </source>
</evidence>
<evidence type="ECO:0000259" key="7">
    <source>
        <dbReference type="Pfam" id="PF04542"/>
    </source>
</evidence>
<dbReference type="Pfam" id="PF08281">
    <property type="entry name" value="Sigma70_r4_2"/>
    <property type="match status" value="1"/>
</dbReference>
<dbReference type="Pfam" id="PF04542">
    <property type="entry name" value="Sigma70_r2"/>
    <property type="match status" value="1"/>
</dbReference>
<dbReference type="PANTHER" id="PTHR43133:SF25">
    <property type="entry name" value="RNA POLYMERASE SIGMA FACTOR RFAY-RELATED"/>
    <property type="match status" value="1"/>
</dbReference>
<dbReference type="SUPFAM" id="SSF88659">
    <property type="entry name" value="Sigma3 and sigma4 domains of RNA polymerase sigma factors"/>
    <property type="match status" value="1"/>
</dbReference>
<evidence type="ECO:0000259" key="8">
    <source>
        <dbReference type="Pfam" id="PF08281"/>
    </source>
</evidence>
<sequence>MTPGGAEFRAALAALTPQLRGFARFLARDATRADDLVQEALLRALEHADSWQEGTELRAWIFRILRNAFLDEERRRGSERRSLAAMPEPSIPLPAQAAAADLADLARGLSDLPAPQREALLLVAALGFEVAEAAAITGSPAGTVKARLSRARATLARRFDART</sequence>
<dbReference type="InterPro" id="IPR013325">
    <property type="entry name" value="RNA_pol_sigma_r2"/>
</dbReference>
<dbReference type="GO" id="GO:0006352">
    <property type="term" value="P:DNA-templated transcription initiation"/>
    <property type="evidence" value="ECO:0007669"/>
    <property type="project" value="InterPro"/>
</dbReference>
<dbReference type="InterPro" id="IPR036388">
    <property type="entry name" value="WH-like_DNA-bd_sf"/>
</dbReference>
<dbReference type="Proteomes" id="UP000548582">
    <property type="component" value="Unassembled WGS sequence"/>
</dbReference>
<dbReference type="NCBIfam" id="TIGR02937">
    <property type="entry name" value="sigma70-ECF"/>
    <property type="match status" value="1"/>
</dbReference>
<comment type="similarity">
    <text evidence="1 6">Belongs to the sigma-70 factor family. ECF subfamily.</text>
</comment>
<protein>
    <recommendedName>
        <fullName evidence="6">RNA polymerase sigma factor</fullName>
    </recommendedName>
</protein>
<evidence type="ECO:0000313" key="10">
    <source>
        <dbReference type="Proteomes" id="UP000548582"/>
    </source>
</evidence>
<dbReference type="InterPro" id="IPR014284">
    <property type="entry name" value="RNA_pol_sigma-70_dom"/>
</dbReference>
<dbReference type="SUPFAM" id="SSF88946">
    <property type="entry name" value="Sigma2 domain of RNA polymerase sigma factors"/>
    <property type="match status" value="1"/>
</dbReference>
<accession>A0A848EGF9</accession>
<gene>
    <name evidence="9" type="ORF">GWK16_19905</name>
</gene>
<reference evidence="9 10" key="1">
    <citation type="submission" date="2020-03" db="EMBL/GenBank/DDBJ databases">
        <authorList>
            <person name="Sun Q."/>
        </authorList>
    </citation>
    <scope>NUCLEOTIDE SEQUENCE [LARGE SCALE GENOMIC DNA]</scope>
    <source>
        <strain evidence="9 10">JC162</strain>
    </source>
</reference>
<evidence type="ECO:0000256" key="2">
    <source>
        <dbReference type="ARBA" id="ARBA00023015"/>
    </source>
</evidence>
<feature type="domain" description="RNA polymerase sigma-70 region 2" evidence="7">
    <location>
        <begin position="15"/>
        <end position="77"/>
    </location>
</feature>
<dbReference type="Gene3D" id="1.10.1740.10">
    <property type="match status" value="1"/>
</dbReference>
<name>A0A848EGF9_9PROT</name>
<keyword evidence="2 6" id="KW-0805">Transcription regulation</keyword>
<evidence type="ECO:0000256" key="3">
    <source>
        <dbReference type="ARBA" id="ARBA00023082"/>
    </source>
</evidence>
<feature type="domain" description="RNA polymerase sigma factor 70 region 4 type 2" evidence="8">
    <location>
        <begin position="105"/>
        <end position="155"/>
    </location>
</feature>
<dbReference type="PROSITE" id="PS01063">
    <property type="entry name" value="SIGMA70_ECF"/>
    <property type="match status" value="1"/>
</dbReference>
<organism evidence="9 10">
    <name type="scientific">Neoroseomonas marina</name>
    <dbReference type="NCBI Taxonomy" id="1232220"/>
    <lineage>
        <taxon>Bacteria</taxon>
        <taxon>Pseudomonadati</taxon>
        <taxon>Pseudomonadota</taxon>
        <taxon>Alphaproteobacteria</taxon>
        <taxon>Acetobacterales</taxon>
        <taxon>Acetobacteraceae</taxon>
        <taxon>Neoroseomonas</taxon>
    </lineage>
</organism>
<dbReference type="InterPro" id="IPR007627">
    <property type="entry name" value="RNA_pol_sigma70_r2"/>
</dbReference>
<proteinExistence type="inferred from homology"/>
<dbReference type="PANTHER" id="PTHR43133">
    <property type="entry name" value="RNA POLYMERASE ECF-TYPE SIGMA FACTO"/>
    <property type="match status" value="1"/>
</dbReference>
<comment type="caution">
    <text evidence="9">The sequence shown here is derived from an EMBL/GenBank/DDBJ whole genome shotgun (WGS) entry which is preliminary data.</text>
</comment>
<dbReference type="GO" id="GO:0016987">
    <property type="term" value="F:sigma factor activity"/>
    <property type="evidence" value="ECO:0007669"/>
    <property type="project" value="UniProtKB-KW"/>
</dbReference>
<keyword evidence="10" id="KW-1185">Reference proteome</keyword>
<dbReference type="RefSeq" id="WP_170055714.1">
    <property type="nucleotide sequence ID" value="NZ_JABBKX010000008.1"/>
</dbReference>